<dbReference type="CDD" id="cd02440">
    <property type="entry name" value="AdoMet_MTases"/>
    <property type="match status" value="1"/>
</dbReference>
<feature type="binding site" evidence="5">
    <location>
        <position position="84"/>
    </location>
    <ligand>
        <name>S-adenosyl-L-methionine</name>
        <dbReference type="ChEBI" id="CHEBI:59789"/>
    </ligand>
</feature>
<dbReference type="Gene3D" id="3.40.50.150">
    <property type="entry name" value="Vaccinia Virus protein VP39"/>
    <property type="match status" value="1"/>
</dbReference>
<dbReference type="GO" id="GO:0008757">
    <property type="term" value="F:S-adenosylmethionine-dependent methyltransferase activity"/>
    <property type="evidence" value="ECO:0007669"/>
    <property type="project" value="UniProtKB-ARBA"/>
</dbReference>
<accession>A0A8C5PZ12</accession>
<proteinExistence type="inferred from homology"/>
<reference evidence="6" key="1">
    <citation type="submission" date="2025-08" db="UniProtKB">
        <authorList>
            <consortium name="Ensembl"/>
        </authorList>
    </citation>
    <scope>IDENTIFICATION</scope>
</reference>
<dbReference type="GO" id="GO:0005829">
    <property type="term" value="C:cytosol"/>
    <property type="evidence" value="ECO:0007669"/>
    <property type="project" value="TreeGrafter"/>
</dbReference>
<dbReference type="Ensembl" id="ENSLLET00000031288.1">
    <property type="protein sequence ID" value="ENSLLEP00000030126.1"/>
    <property type="gene ID" value="ENSLLEG00000019110.1"/>
</dbReference>
<organism evidence="6 7">
    <name type="scientific">Leptobrachium leishanense</name>
    <name type="common">Leishan spiny toad</name>
    <dbReference type="NCBI Taxonomy" id="445787"/>
    <lineage>
        <taxon>Eukaryota</taxon>
        <taxon>Metazoa</taxon>
        <taxon>Chordata</taxon>
        <taxon>Craniata</taxon>
        <taxon>Vertebrata</taxon>
        <taxon>Euteleostomi</taxon>
        <taxon>Amphibia</taxon>
        <taxon>Batrachia</taxon>
        <taxon>Anura</taxon>
        <taxon>Pelobatoidea</taxon>
        <taxon>Megophryidae</taxon>
        <taxon>Leptobrachium</taxon>
    </lineage>
</organism>
<feature type="binding site" evidence="5">
    <location>
        <position position="25"/>
    </location>
    <ligand>
        <name>S-adenosyl-L-methionine</name>
        <dbReference type="ChEBI" id="CHEBI:59789"/>
    </ligand>
</feature>
<feature type="binding site" evidence="5">
    <location>
        <begin position="141"/>
        <end position="142"/>
    </location>
    <ligand>
        <name>S-adenosyl-L-methionine</name>
        <dbReference type="ChEBI" id="CHEBI:59789"/>
    </ligand>
</feature>
<feature type="binding site" evidence="5">
    <location>
        <position position="20"/>
    </location>
    <ligand>
        <name>S-adenosyl-L-methionine</name>
        <dbReference type="ChEBI" id="CHEBI:59789"/>
    </ligand>
</feature>
<dbReference type="SUPFAM" id="SSF53335">
    <property type="entry name" value="S-adenosyl-L-methionine-dependent methyltransferases"/>
    <property type="match status" value="1"/>
</dbReference>
<dbReference type="PANTHER" id="PTHR10867:SF32">
    <property type="entry name" value="NICOTINAMIDE N-METHYLTRANSFERASE"/>
    <property type="match status" value="1"/>
</dbReference>
<dbReference type="NCBIfam" id="NF041360">
    <property type="entry name" value="GntF_guanitoxin"/>
    <property type="match status" value="1"/>
</dbReference>
<dbReference type="FunFam" id="3.40.50.150:FF:000065">
    <property type="entry name" value="Phenylethanolamine N-methyltransferase"/>
    <property type="match status" value="1"/>
</dbReference>
<reference evidence="6" key="2">
    <citation type="submission" date="2025-09" db="UniProtKB">
        <authorList>
            <consortium name="Ensembl"/>
        </authorList>
    </citation>
    <scope>IDENTIFICATION</scope>
</reference>
<dbReference type="PIRSF" id="PIRSF000384">
    <property type="entry name" value="PNMTase"/>
    <property type="match status" value="1"/>
</dbReference>
<feature type="binding site" evidence="5">
    <location>
        <position position="89"/>
    </location>
    <ligand>
        <name>S-adenosyl-L-methionine</name>
        <dbReference type="ChEBI" id="CHEBI:59789"/>
    </ligand>
</feature>
<keyword evidence="3" id="KW-0808">Transferase</keyword>
<evidence type="ECO:0000256" key="1">
    <source>
        <dbReference type="ARBA" id="ARBA00007996"/>
    </source>
</evidence>
<dbReference type="Proteomes" id="UP000694569">
    <property type="component" value="Unplaced"/>
</dbReference>
<dbReference type="PROSITE" id="PS51681">
    <property type="entry name" value="SAM_MT_NNMT_PNMT_TEMT"/>
    <property type="match status" value="1"/>
</dbReference>
<dbReference type="InterPro" id="IPR000940">
    <property type="entry name" value="NNMT_TEMT_trans"/>
</dbReference>
<evidence type="ECO:0000256" key="4">
    <source>
        <dbReference type="ARBA" id="ARBA00022691"/>
    </source>
</evidence>
<evidence type="ECO:0000256" key="5">
    <source>
        <dbReference type="PIRSR" id="PIRSR000384-1"/>
    </source>
</evidence>
<dbReference type="InterPro" id="IPR053384">
    <property type="entry name" value="SAM-dep_methyltransferase"/>
</dbReference>
<feature type="binding site" evidence="5">
    <location>
        <position position="68"/>
    </location>
    <ligand>
        <name>S-adenosyl-L-methionine</name>
        <dbReference type="ChEBI" id="CHEBI:59789"/>
    </ligand>
</feature>
<dbReference type="Pfam" id="PF01234">
    <property type="entry name" value="NNMT_PNMT_TEMT"/>
    <property type="match status" value="1"/>
</dbReference>
<evidence type="ECO:0000256" key="2">
    <source>
        <dbReference type="ARBA" id="ARBA00022603"/>
    </source>
</evidence>
<dbReference type="OrthoDB" id="10050085at2759"/>
<protein>
    <recommendedName>
        <fullName evidence="8">Nicotinamide N-methyltransferase</fullName>
    </recommendedName>
</protein>
<dbReference type="GO" id="GO:0032259">
    <property type="term" value="P:methylation"/>
    <property type="evidence" value="ECO:0007669"/>
    <property type="project" value="UniProtKB-KW"/>
</dbReference>
<evidence type="ECO:0000313" key="7">
    <source>
        <dbReference type="Proteomes" id="UP000694569"/>
    </source>
</evidence>
<sequence length="264" mass="30461">METPFTKQETYIRDFDPKEYFDTYYAPRKGAFVGEWTLFVLKNLHELFSSGEVKGDTMIDIGSGPTIYHLLSACEVFENIITSDFLEQNREQLKKWLRKDPDMLDWSKVAQMVCDLEGNSEKRAEKEEKLRRAAKRVLKCDALKTNPFEPLVLPKADCLISCLCLEVLSKDVDNFFNVVKNLNTLLKPGGHIMIMSVLGSTFYHVGEKKFSSLMITKDEIERAFTEGGYEIVKFKLKRREEMSTMHIGDNEDLYCLHARKLGKS</sequence>
<evidence type="ECO:0000313" key="6">
    <source>
        <dbReference type="Ensembl" id="ENSLLEP00000030126.1"/>
    </source>
</evidence>
<keyword evidence="7" id="KW-1185">Reference proteome</keyword>
<evidence type="ECO:0008006" key="8">
    <source>
        <dbReference type="Google" id="ProtNLM"/>
    </source>
</evidence>
<dbReference type="InterPro" id="IPR029063">
    <property type="entry name" value="SAM-dependent_MTases_sf"/>
</dbReference>
<dbReference type="AlphaFoldDB" id="A0A8C5PZ12"/>
<dbReference type="PANTHER" id="PTHR10867">
    <property type="entry name" value="NNMT/PNMT/TEMT FAMILY MEMBER"/>
    <property type="match status" value="1"/>
</dbReference>
<dbReference type="GeneTree" id="ENSGT00390000011708"/>
<keyword evidence="2" id="KW-0489">Methyltransferase</keyword>
<name>A0A8C5PZ12_9ANUR</name>
<comment type="similarity">
    <text evidence="1">Belongs to the class I-like SAM-binding methyltransferase superfamily. NNMT/PNMT/TEMT family.</text>
</comment>
<dbReference type="GO" id="GO:0008170">
    <property type="term" value="F:N-methyltransferase activity"/>
    <property type="evidence" value="ECO:0007669"/>
    <property type="project" value="TreeGrafter"/>
</dbReference>
<evidence type="ECO:0000256" key="3">
    <source>
        <dbReference type="ARBA" id="ARBA00022679"/>
    </source>
</evidence>
<feature type="binding site" evidence="5">
    <location>
        <begin position="62"/>
        <end position="63"/>
    </location>
    <ligand>
        <name>S-adenosyl-L-methionine</name>
        <dbReference type="ChEBI" id="CHEBI:59789"/>
    </ligand>
</feature>
<keyword evidence="4 5" id="KW-0949">S-adenosyl-L-methionine</keyword>